<feature type="compositionally biased region" description="Low complexity" evidence="1">
    <location>
        <begin position="786"/>
        <end position="835"/>
    </location>
</feature>
<feature type="compositionally biased region" description="Polar residues" evidence="1">
    <location>
        <begin position="936"/>
        <end position="946"/>
    </location>
</feature>
<dbReference type="PANTHER" id="PTHR33067">
    <property type="entry name" value="RNA-DIRECTED DNA POLYMERASE-RELATED"/>
    <property type="match status" value="1"/>
</dbReference>
<dbReference type="InterPro" id="IPR046796">
    <property type="entry name" value="Transposase_32_dom"/>
</dbReference>
<sequence length="987" mass="109295">MMLDASANGTLLDKPPRESLEILDKLAQNDYQHPTSKRGTTRQGTVQLDSSDTILAQISALTNMVKNMQRQTNTQEVKALDAFCELCGNNHDTSECGQAIESSCYVGNCNKNVMSNTYNPAWRNHPNFSWKNQNNALNPQQPNPTGFQNQPRQNSQQNLPRQEYQQPDNYKTLENTLTQFMAQTSAYMARTDRFLQKTDAFMDRTEMKLQNHDATLKSLETDTEVAKGATHEQCKAITTRSGKILEPTSKQGGTAANSSATTDAPTKADEPAKAEEDHNDPTNTHTGESSAEPSHTKSDKLEKIRPPPPFPQRLKKQEQDYQFKKFFDIMKQVHINLPLVEALQQMPNYAKFLKDMVSRKKRIEEFETAAATETCLALMHNKIPAKKTDPGSFTIECSIGHNYSTKALCDPGASINLMPKSVFQKLNIGEAKPTTVMLQLADHSFVQPEGKIEDILVQVDKFIFPADFLILDYEADENAPIILGRPFLSTSRAMIDFDKDEIVFKVDDQKNKGKGIAIHGINRAAQKGEEEQSQGTCPTKPKSVDISERQIFYSSMANSSSSAEGMPSNFNQAADHQRYIKIAAKNKCNAAGEDTVTVRGRRVPANSATINNILDLPNDSPSIYEQIDILEEEDLDTIKDQLCEPGTAWNVRGKNTKTISRPHLQPEAKLWNTFVKRNLMHTSHNQTVDRTRLVLVNAIITGYKFNVGEVIARELYAACQNDKGILAFPYPISALYQRAAIPAQPADKYTPDKARWTRKEYMRKMEIADAVPIQMAMSTPPASEQPEPVAPAGRAPRPAATPPTDHATSPAPTPAATPATQDSRQSTPASPMGSAPTPPPSPPAAQSKEATPIHILQLRSQLQRIEAQQLQHMEETKKRISLTGTHPWNIKASSNKQIPGSSKAEDAPAPAEPPAAQEHTPRRRGKTPAKRIILSDRSSSPEQPEQQPAKRQRRYHAITTDSDDESSAGLPAANPEQSADPSLSNTF</sequence>
<gene>
    <name evidence="3" type="ORF">V6N12_031224</name>
</gene>
<evidence type="ECO:0000313" key="3">
    <source>
        <dbReference type="EMBL" id="KAK8554258.1"/>
    </source>
</evidence>
<feature type="domain" description="Putative plant transposon protein" evidence="2">
    <location>
        <begin position="591"/>
        <end position="742"/>
    </location>
</feature>
<feature type="compositionally biased region" description="Basic and acidic residues" evidence="1">
    <location>
        <begin position="294"/>
        <end position="305"/>
    </location>
</feature>
<feature type="compositionally biased region" description="Polar residues" evidence="1">
    <location>
        <begin position="882"/>
        <end position="900"/>
    </location>
</feature>
<feature type="compositionally biased region" description="Polar residues" evidence="1">
    <location>
        <begin position="145"/>
        <end position="163"/>
    </location>
</feature>
<dbReference type="CDD" id="cd00303">
    <property type="entry name" value="retropepsin_like"/>
    <property type="match status" value="1"/>
</dbReference>
<dbReference type="EMBL" id="JBBPBM010000019">
    <property type="protein sequence ID" value="KAK8554258.1"/>
    <property type="molecule type" value="Genomic_DNA"/>
</dbReference>
<protein>
    <recommendedName>
        <fullName evidence="2">Putative plant transposon protein domain-containing protein</fullName>
    </recommendedName>
</protein>
<proteinExistence type="predicted"/>
<dbReference type="SUPFAM" id="SSF50630">
    <property type="entry name" value="Acid proteases"/>
    <property type="match status" value="1"/>
</dbReference>
<feature type="compositionally biased region" description="Polar residues" evidence="1">
    <location>
        <begin position="248"/>
        <end position="264"/>
    </location>
</feature>
<feature type="compositionally biased region" description="Polar residues" evidence="1">
    <location>
        <begin position="975"/>
        <end position="987"/>
    </location>
</feature>
<accession>A0ABR2E8C7</accession>
<dbReference type="Gene3D" id="2.40.70.10">
    <property type="entry name" value="Acid Proteases"/>
    <property type="match status" value="1"/>
</dbReference>
<feature type="region of interest" description="Disordered" evidence="1">
    <location>
        <begin position="881"/>
        <end position="987"/>
    </location>
</feature>
<dbReference type="InterPro" id="IPR021109">
    <property type="entry name" value="Peptidase_aspartic_dom_sf"/>
</dbReference>
<feature type="compositionally biased region" description="Low complexity" evidence="1">
    <location>
        <begin position="132"/>
        <end position="144"/>
    </location>
</feature>
<name>A0ABR2E8C7_9ROSI</name>
<feature type="region of interest" description="Disordered" evidence="1">
    <location>
        <begin position="778"/>
        <end position="848"/>
    </location>
</feature>
<dbReference type="Proteomes" id="UP001472677">
    <property type="component" value="Unassembled WGS sequence"/>
</dbReference>
<evidence type="ECO:0000259" key="2">
    <source>
        <dbReference type="Pfam" id="PF20167"/>
    </source>
</evidence>
<keyword evidence="4" id="KW-1185">Reference proteome</keyword>
<dbReference type="PANTHER" id="PTHR33067:SF32">
    <property type="entry name" value="ASPARTIC PEPTIDASE DDI1-TYPE DOMAIN-CONTAINING PROTEIN"/>
    <property type="match status" value="1"/>
</dbReference>
<reference evidence="3 4" key="1">
    <citation type="journal article" date="2024" name="G3 (Bethesda)">
        <title>Genome assembly of Hibiscus sabdariffa L. provides insights into metabolisms of medicinal natural products.</title>
        <authorList>
            <person name="Kim T."/>
        </authorList>
    </citation>
    <scope>NUCLEOTIDE SEQUENCE [LARGE SCALE GENOMIC DNA]</scope>
    <source>
        <strain evidence="3">TK-2024</strain>
        <tissue evidence="3">Old leaves</tissue>
    </source>
</reference>
<feature type="region of interest" description="Disordered" evidence="1">
    <location>
        <begin position="223"/>
        <end position="317"/>
    </location>
</feature>
<comment type="caution">
    <text evidence="3">The sequence shown here is derived from an EMBL/GenBank/DDBJ whole genome shotgun (WGS) entry which is preliminary data.</text>
</comment>
<organism evidence="3 4">
    <name type="scientific">Hibiscus sabdariffa</name>
    <name type="common">roselle</name>
    <dbReference type="NCBI Taxonomy" id="183260"/>
    <lineage>
        <taxon>Eukaryota</taxon>
        <taxon>Viridiplantae</taxon>
        <taxon>Streptophyta</taxon>
        <taxon>Embryophyta</taxon>
        <taxon>Tracheophyta</taxon>
        <taxon>Spermatophyta</taxon>
        <taxon>Magnoliopsida</taxon>
        <taxon>eudicotyledons</taxon>
        <taxon>Gunneridae</taxon>
        <taxon>Pentapetalae</taxon>
        <taxon>rosids</taxon>
        <taxon>malvids</taxon>
        <taxon>Malvales</taxon>
        <taxon>Malvaceae</taxon>
        <taxon>Malvoideae</taxon>
        <taxon>Hibiscus</taxon>
    </lineage>
</organism>
<evidence type="ECO:0000256" key="1">
    <source>
        <dbReference type="SAM" id="MobiDB-lite"/>
    </source>
</evidence>
<evidence type="ECO:0000313" key="4">
    <source>
        <dbReference type="Proteomes" id="UP001472677"/>
    </source>
</evidence>
<feature type="compositionally biased region" description="Basic and acidic residues" evidence="1">
    <location>
        <begin position="266"/>
        <end position="280"/>
    </location>
</feature>
<feature type="compositionally biased region" description="Polar residues" evidence="1">
    <location>
        <begin position="281"/>
        <end position="293"/>
    </location>
</feature>
<feature type="region of interest" description="Disordered" evidence="1">
    <location>
        <begin position="130"/>
        <end position="163"/>
    </location>
</feature>
<dbReference type="Pfam" id="PF20167">
    <property type="entry name" value="Transposase_32"/>
    <property type="match status" value="1"/>
</dbReference>